<dbReference type="EMBL" id="CP036287">
    <property type="protein sequence ID" value="QDU67379.1"/>
    <property type="molecule type" value="Genomic_DNA"/>
</dbReference>
<sequence>MSTPPTDRPRSTVSVVVPSWNTIDLTRICLEFLYASDRPVEEVIVVDNGSEDGSADMIAERFPAVRLVRNARNEGFARGCNQGIELATQDLVLLLNTDTEMAPDALGLMVAWLDENPGYGAVAPKLVHRDGRVQPTCMRFPGLATPFFYDPPVRRWFPESREMRRYYLRDWDQESSRDVDQPPAAVLLVRRSVLDDIGPFDEQFWLFYNDVDLSLRMAKAGWKTRYLAEARVVHHVGASTSRFANFLPEWQRNRLAYYRKHFGAAAGVWVKVCVSLSWFDHWLRNLLLALRGKPHEDTRQITEAFREFLRS</sequence>
<organism evidence="2 3">
    <name type="scientific">Engelhardtia mirabilis</name>
    <dbReference type="NCBI Taxonomy" id="2528011"/>
    <lineage>
        <taxon>Bacteria</taxon>
        <taxon>Pseudomonadati</taxon>
        <taxon>Planctomycetota</taxon>
        <taxon>Planctomycetia</taxon>
        <taxon>Planctomycetia incertae sedis</taxon>
        <taxon>Engelhardtia</taxon>
    </lineage>
</organism>
<dbReference type="SUPFAM" id="SSF53448">
    <property type="entry name" value="Nucleotide-diphospho-sugar transferases"/>
    <property type="match status" value="1"/>
</dbReference>
<keyword evidence="2" id="KW-0808">Transferase</keyword>
<accession>A0A518BK79</accession>
<feature type="domain" description="Glycosyltransferase 2-like" evidence="1">
    <location>
        <begin position="14"/>
        <end position="134"/>
    </location>
</feature>
<evidence type="ECO:0000313" key="3">
    <source>
        <dbReference type="Proteomes" id="UP000316921"/>
    </source>
</evidence>
<dbReference type="CDD" id="cd04186">
    <property type="entry name" value="GT_2_like_c"/>
    <property type="match status" value="1"/>
</dbReference>
<evidence type="ECO:0000313" key="2">
    <source>
        <dbReference type="EMBL" id="QDU67379.1"/>
    </source>
</evidence>
<keyword evidence="3" id="KW-1185">Reference proteome</keyword>
<proteinExistence type="predicted"/>
<dbReference type="AlphaFoldDB" id="A0A518BK79"/>
<dbReference type="GO" id="GO:0102096">
    <property type="term" value="F:decaprenyl-N-acetyl-alpha-D-glucosaminyl-pyrophosphate:dTDP-alpha-L-rhamnose rhamnosyltransferase activity"/>
    <property type="evidence" value="ECO:0007669"/>
    <property type="project" value="UniProtKB-EC"/>
</dbReference>
<dbReference type="Pfam" id="PF00535">
    <property type="entry name" value="Glycos_transf_2"/>
    <property type="match status" value="1"/>
</dbReference>
<dbReference type="EC" id="2.4.1.289" evidence="2"/>
<name>A0A518BK79_9BACT</name>
<dbReference type="Gene3D" id="3.90.550.10">
    <property type="entry name" value="Spore Coat Polysaccharide Biosynthesis Protein SpsA, Chain A"/>
    <property type="match status" value="1"/>
</dbReference>
<protein>
    <submittedName>
        <fullName evidence="2">N-acetylglucosaminyl-diphospho-decaprenol L-rhamnosyltransferase</fullName>
        <ecNumber evidence="2">2.4.1.289</ecNumber>
    </submittedName>
</protein>
<keyword evidence="2" id="KW-0328">Glycosyltransferase</keyword>
<dbReference type="InterPro" id="IPR001173">
    <property type="entry name" value="Glyco_trans_2-like"/>
</dbReference>
<evidence type="ECO:0000259" key="1">
    <source>
        <dbReference type="Pfam" id="PF00535"/>
    </source>
</evidence>
<dbReference type="PANTHER" id="PTHR43179">
    <property type="entry name" value="RHAMNOSYLTRANSFERASE WBBL"/>
    <property type="match status" value="1"/>
</dbReference>
<dbReference type="PANTHER" id="PTHR43179:SF7">
    <property type="entry name" value="RHAMNOSYLTRANSFERASE WBBL"/>
    <property type="match status" value="1"/>
</dbReference>
<gene>
    <name evidence="2" type="primary">wbbL_5</name>
    <name evidence="2" type="ORF">Pla133_24610</name>
</gene>
<dbReference type="KEGG" id="pbap:Pla133_24610"/>
<dbReference type="RefSeq" id="WP_419192413.1">
    <property type="nucleotide sequence ID" value="NZ_CP036287.1"/>
</dbReference>
<dbReference type="InterPro" id="IPR029044">
    <property type="entry name" value="Nucleotide-diphossugar_trans"/>
</dbReference>
<dbReference type="Proteomes" id="UP000316921">
    <property type="component" value="Chromosome"/>
</dbReference>
<reference evidence="2 3" key="1">
    <citation type="submission" date="2019-02" db="EMBL/GenBank/DDBJ databases">
        <title>Deep-cultivation of Planctomycetes and their phenomic and genomic characterization uncovers novel biology.</title>
        <authorList>
            <person name="Wiegand S."/>
            <person name="Jogler M."/>
            <person name="Boedeker C."/>
            <person name="Pinto D."/>
            <person name="Vollmers J."/>
            <person name="Rivas-Marin E."/>
            <person name="Kohn T."/>
            <person name="Peeters S.H."/>
            <person name="Heuer A."/>
            <person name="Rast P."/>
            <person name="Oberbeckmann S."/>
            <person name="Bunk B."/>
            <person name="Jeske O."/>
            <person name="Meyerdierks A."/>
            <person name="Storesund J.E."/>
            <person name="Kallscheuer N."/>
            <person name="Luecker S."/>
            <person name="Lage O.M."/>
            <person name="Pohl T."/>
            <person name="Merkel B.J."/>
            <person name="Hornburger P."/>
            <person name="Mueller R.-W."/>
            <person name="Bruemmer F."/>
            <person name="Labrenz M."/>
            <person name="Spormann A.M."/>
            <person name="Op den Camp H."/>
            <person name="Overmann J."/>
            <person name="Amann R."/>
            <person name="Jetten M.S.M."/>
            <person name="Mascher T."/>
            <person name="Medema M.H."/>
            <person name="Devos D.P."/>
            <person name="Kaster A.-K."/>
            <person name="Ovreas L."/>
            <person name="Rohde M."/>
            <person name="Galperin M.Y."/>
            <person name="Jogler C."/>
        </authorList>
    </citation>
    <scope>NUCLEOTIDE SEQUENCE [LARGE SCALE GENOMIC DNA]</scope>
    <source>
        <strain evidence="2 3">Pla133</strain>
    </source>
</reference>